<feature type="chain" id="PRO_5037225893" evidence="1">
    <location>
        <begin position="23"/>
        <end position="50"/>
    </location>
</feature>
<name>A0A914S5X7_PAREQ</name>
<accession>A0A914S5X7</accession>
<feature type="signal peptide" evidence="1">
    <location>
        <begin position="1"/>
        <end position="22"/>
    </location>
</feature>
<reference evidence="3" key="1">
    <citation type="submission" date="2022-11" db="UniProtKB">
        <authorList>
            <consortium name="WormBaseParasite"/>
        </authorList>
    </citation>
    <scope>IDENTIFICATION</scope>
</reference>
<evidence type="ECO:0000313" key="3">
    <source>
        <dbReference type="WBParaSite" id="PEQ_0000963601-mRNA-1"/>
    </source>
</evidence>
<keyword evidence="2" id="KW-1185">Reference proteome</keyword>
<keyword evidence="1" id="KW-0732">Signal</keyword>
<evidence type="ECO:0000313" key="2">
    <source>
        <dbReference type="Proteomes" id="UP000887564"/>
    </source>
</evidence>
<protein>
    <submittedName>
        <fullName evidence="3">Uncharacterized protein</fullName>
    </submittedName>
</protein>
<dbReference type="WBParaSite" id="PEQ_0000963601-mRNA-1">
    <property type="protein sequence ID" value="PEQ_0000963601-mRNA-1"/>
    <property type="gene ID" value="PEQ_0000963601"/>
</dbReference>
<organism evidence="2 3">
    <name type="scientific">Parascaris equorum</name>
    <name type="common">Equine roundworm</name>
    <dbReference type="NCBI Taxonomy" id="6256"/>
    <lineage>
        <taxon>Eukaryota</taxon>
        <taxon>Metazoa</taxon>
        <taxon>Ecdysozoa</taxon>
        <taxon>Nematoda</taxon>
        <taxon>Chromadorea</taxon>
        <taxon>Rhabditida</taxon>
        <taxon>Spirurina</taxon>
        <taxon>Ascaridomorpha</taxon>
        <taxon>Ascaridoidea</taxon>
        <taxon>Ascarididae</taxon>
        <taxon>Parascaris</taxon>
    </lineage>
</organism>
<evidence type="ECO:0000256" key="1">
    <source>
        <dbReference type="SAM" id="SignalP"/>
    </source>
</evidence>
<sequence>MPPEKKCLSNLLLICFTSSASSIKFGIHCVIRVNAVSTSRGNDTCNDRLP</sequence>
<dbReference type="Proteomes" id="UP000887564">
    <property type="component" value="Unplaced"/>
</dbReference>
<proteinExistence type="predicted"/>
<dbReference type="AlphaFoldDB" id="A0A914S5X7"/>